<evidence type="ECO:0000313" key="1">
    <source>
        <dbReference type="EMBL" id="KAJ9087287.1"/>
    </source>
</evidence>
<accession>A0ACC2ULP0</accession>
<gene>
    <name evidence="1" type="ORF">DSO57_1034677</name>
</gene>
<evidence type="ECO:0000313" key="2">
    <source>
        <dbReference type="Proteomes" id="UP001165960"/>
    </source>
</evidence>
<comment type="caution">
    <text evidence="1">The sequence shown here is derived from an EMBL/GenBank/DDBJ whole genome shotgun (WGS) entry which is preliminary data.</text>
</comment>
<organism evidence="1 2">
    <name type="scientific">Entomophthora muscae</name>
    <dbReference type="NCBI Taxonomy" id="34485"/>
    <lineage>
        <taxon>Eukaryota</taxon>
        <taxon>Fungi</taxon>
        <taxon>Fungi incertae sedis</taxon>
        <taxon>Zoopagomycota</taxon>
        <taxon>Entomophthoromycotina</taxon>
        <taxon>Entomophthoromycetes</taxon>
        <taxon>Entomophthorales</taxon>
        <taxon>Entomophthoraceae</taxon>
        <taxon>Entomophthora</taxon>
    </lineage>
</organism>
<name>A0ACC2ULP0_9FUNG</name>
<dbReference type="EMBL" id="QTSX02000292">
    <property type="protein sequence ID" value="KAJ9087287.1"/>
    <property type="molecule type" value="Genomic_DNA"/>
</dbReference>
<sequence>MNKRLPWLCRCPFQGPRSGRLACPYLPVRNIPDINQILSKEKCWNQADKCSTGGAKFDREFPPLSGEKKNQNSEKTDFYGNRNNLTSGQAPATLCQPPAQAGTSGPAASPPPASHQPPAHPPPPPADPPLAPRPSARFPGPCQLPVAHPVPRAHLPSQPKPTMKPSQSEKSLETRDKFKNNSCAQEEGQIHVSHNRSNSKNITEKPKITPGDKNNNTYSQWNQVAGNNQLGLDSNQTSIPKPKIEVFEPKSCHHHLATHPEEIIGPKQNCLKPQQIAQEQEFGYPFKHQTPIPMTKLLGTPVPCFHSHLQNFASGGPL</sequence>
<dbReference type="Proteomes" id="UP001165960">
    <property type="component" value="Unassembled WGS sequence"/>
</dbReference>
<reference evidence="1" key="1">
    <citation type="submission" date="2022-04" db="EMBL/GenBank/DDBJ databases">
        <title>Genome of the entomopathogenic fungus Entomophthora muscae.</title>
        <authorList>
            <person name="Elya C."/>
            <person name="Lovett B.R."/>
            <person name="Lee E."/>
            <person name="Macias A.M."/>
            <person name="Hajek A.E."/>
            <person name="De Bivort B.L."/>
            <person name="Kasson M.T."/>
            <person name="De Fine Licht H.H."/>
            <person name="Stajich J.E."/>
        </authorList>
    </citation>
    <scope>NUCLEOTIDE SEQUENCE</scope>
    <source>
        <strain evidence="1">Berkeley</strain>
    </source>
</reference>
<keyword evidence="2" id="KW-1185">Reference proteome</keyword>
<proteinExistence type="predicted"/>
<protein>
    <submittedName>
        <fullName evidence="1">Uncharacterized protein</fullName>
    </submittedName>
</protein>